<keyword evidence="1" id="KW-0547">Nucleotide-binding</keyword>
<comment type="caution">
    <text evidence="3">The sequence shown here is derived from an EMBL/GenBank/DDBJ whole genome shotgun (WGS) entry which is preliminary data.</text>
</comment>
<dbReference type="RefSeq" id="WP_205173628.1">
    <property type="nucleotide sequence ID" value="NZ_JAFBDZ010000003.1"/>
</dbReference>
<name>A0ABS2NF10_9BACI</name>
<accession>A0ABS2NF10</accession>
<gene>
    <name evidence="3" type="ORF">JOC86_002957</name>
</gene>
<dbReference type="InterPro" id="IPR011761">
    <property type="entry name" value="ATP-grasp"/>
</dbReference>
<evidence type="ECO:0000313" key="4">
    <source>
        <dbReference type="Proteomes" id="UP001646157"/>
    </source>
</evidence>
<dbReference type="Proteomes" id="UP001646157">
    <property type="component" value="Unassembled WGS sequence"/>
</dbReference>
<feature type="domain" description="ATP-grasp" evidence="2">
    <location>
        <begin position="165"/>
        <end position="390"/>
    </location>
</feature>
<proteinExistence type="predicted"/>
<organism evidence="3 4">
    <name type="scientific">Rossellomorea pakistanensis</name>
    <dbReference type="NCBI Taxonomy" id="992288"/>
    <lineage>
        <taxon>Bacteria</taxon>
        <taxon>Bacillati</taxon>
        <taxon>Bacillota</taxon>
        <taxon>Bacilli</taxon>
        <taxon>Bacillales</taxon>
        <taxon>Bacillaceae</taxon>
        <taxon>Rossellomorea</taxon>
    </lineage>
</organism>
<evidence type="ECO:0000256" key="1">
    <source>
        <dbReference type="PROSITE-ProRule" id="PRU00409"/>
    </source>
</evidence>
<keyword evidence="4" id="KW-1185">Reference proteome</keyword>
<dbReference type="InterPro" id="IPR026838">
    <property type="entry name" value="YheC/D"/>
</dbReference>
<evidence type="ECO:0000313" key="3">
    <source>
        <dbReference type="EMBL" id="MBM7586405.1"/>
    </source>
</evidence>
<dbReference type="SUPFAM" id="SSF56059">
    <property type="entry name" value="Glutathione synthetase ATP-binding domain-like"/>
    <property type="match status" value="1"/>
</dbReference>
<dbReference type="PROSITE" id="PS50975">
    <property type="entry name" value="ATP_GRASP"/>
    <property type="match status" value="1"/>
</dbReference>
<dbReference type="EMBL" id="JAFBDZ010000003">
    <property type="protein sequence ID" value="MBM7586405.1"/>
    <property type="molecule type" value="Genomic_DNA"/>
</dbReference>
<sequence>MKIYYNKKKAFFFHRDSRYSSLGFGLNKYVIYKPEEKADHSFRLDEDNKNCGPLIGILVSRNPEGNYRGNFSFFKKLQCALQEQGALSFVFTPSDIHHQTIEGLIYHAESNKWLTCTLPFPHFIYNRVPSRTAENSHDHHIFKSFVEENQISYFNPHFFDKWDIYQVLNKSRIIKPLLPFTEKMTSIEKAQLFLEKYKKAYVKPVLSSQGNGIRLIEHRADDKIICRSTTKIEGFSSFDRLIQHYHHWFIEGTHIIQEAIECQTFQNHRYDFRVLSQNVNNEFVVTGIGIRSSERQEVTTHVPQGGKILSLKAVNSKKQMEEIPEIVRICGGLLMNHYGLIGEFSLDLGKRKDGELVLFEVNSKPMKFDEEEIETNRLKRLVEAFLLQAKENQLLY</sequence>
<protein>
    <submittedName>
        <fullName evidence="3">Glutathione synthase/RimK-type ligase-like ATP-grasp enzyme</fullName>
    </submittedName>
</protein>
<reference evidence="3 4" key="1">
    <citation type="submission" date="2021-01" db="EMBL/GenBank/DDBJ databases">
        <title>Genomic Encyclopedia of Type Strains, Phase IV (KMG-IV): sequencing the most valuable type-strain genomes for metagenomic binning, comparative biology and taxonomic classification.</title>
        <authorList>
            <person name="Goeker M."/>
        </authorList>
    </citation>
    <scope>NUCLEOTIDE SEQUENCE [LARGE SCALE GENOMIC DNA]</scope>
    <source>
        <strain evidence="3 4">DSM 24834</strain>
    </source>
</reference>
<evidence type="ECO:0000259" key="2">
    <source>
        <dbReference type="PROSITE" id="PS50975"/>
    </source>
</evidence>
<keyword evidence="1" id="KW-0067">ATP-binding</keyword>
<dbReference type="Pfam" id="PF14398">
    <property type="entry name" value="ATPgrasp_YheCD"/>
    <property type="match status" value="1"/>
</dbReference>